<comment type="caution">
    <text evidence="2">The sequence shown here is derived from an EMBL/GenBank/DDBJ whole genome shotgun (WGS) entry which is preliminary data.</text>
</comment>
<dbReference type="PROSITE" id="PS51184">
    <property type="entry name" value="JMJC"/>
    <property type="match status" value="1"/>
</dbReference>
<dbReference type="SUPFAM" id="SSF51197">
    <property type="entry name" value="Clavaminate synthase-like"/>
    <property type="match status" value="1"/>
</dbReference>
<sequence length="571" mass="64270">MAASKRKRDENDSAFSGSRFSFNFSGAIEDTSDAASVAPVVAESHPESASIKLQCAVGDSVLTPGTLISIDWARSSWLKLYVRVKDTPEAIEGWVHPQYVSLPRHRPWTFNADDETWCFDYVFDPTFAGCRLPLHFSTAPLIIEPNLQSLVWPLHLSTFQREVFSKKAIVVHGSTHRLESLREELYDFDVNELIQNASRTIAWLKQAAPPHKMQYLDVSSPEIAAACYASGHSLYFNPSPEIQERYISALCSDLGLNFTSTLDGSYGGDIEIFAVQSKHHTPWHFDAQHTFTIQLKGTKQWSFAKAPLTDPMTNLHISSSNTTSVLEDTLTHAMCGAAQLTPPTTDFDTVTLRPGSVLYIPPGYWHNVTSFEEGSLSMNFSIDGSRWMDLLWNRLMPVLAGKPEWRERPNFIQGAENARQQWKARLHTLAETIQKMADSADLVFPDAIFQEAELESNLSLDRSDIEVRVKAHDKFKRTPVHVAQLVTLKPLEYTIAMGGYRKYADGCKAECQKTLVIPDGLKPAIEELRVNDNIWTLESLQAQVDDAALHPKLYRLVEYLFQCGYLQTIPE</sequence>
<dbReference type="Pfam" id="PF08007">
    <property type="entry name" value="JmjC_2"/>
    <property type="match status" value="1"/>
</dbReference>
<dbReference type="PANTHER" id="PTHR12461:SF105">
    <property type="entry name" value="HYPOXIA-INDUCIBLE FACTOR 1-ALPHA INHIBITOR"/>
    <property type="match status" value="1"/>
</dbReference>
<proteinExistence type="predicted"/>
<accession>A0A6G0XJA9</accession>
<dbReference type="Proteomes" id="UP000481153">
    <property type="component" value="Unassembled WGS sequence"/>
</dbReference>
<dbReference type="Gene3D" id="2.60.120.650">
    <property type="entry name" value="Cupin"/>
    <property type="match status" value="1"/>
</dbReference>
<dbReference type="VEuPathDB" id="FungiDB:AeMF1_005296"/>
<keyword evidence="3" id="KW-1185">Reference proteome</keyword>
<gene>
    <name evidence="2" type="ORF">Ae201684_004180</name>
</gene>
<dbReference type="PANTHER" id="PTHR12461">
    <property type="entry name" value="HYPOXIA-INDUCIBLE FACTOR 1 ALPHA INHIBITOR-RELATED"/>
    <property type="match status" value="1"/>
</dbReference>
<evidence type="ECO:0000259" key="1">
    <source>
        <dbReference type="PROSITE" id="PS51184"/>
    </source>
</evidence>
<evidence type="ECO:0000313" key="3">
    <source>
        <dbReference type="Proteomes" id="UP000481153"/>
    </source>
</evidence>
<protein>
    <recommendedName>
        <fullName evidence="1">JmjC domain-containing protein</fullName>
    </recommendedName>
</protein>
<dbReference type="EMBL" id="VJMJ01000052">
    <property type="protein sequence ID" value="KAF0740445.1"/>
    <property type="molecule type" value="Genomic_DNA"/>
</dbReference>
<name>A0A6G0XJA9_9STRA</name>
<reference evidence="2 3" key="1">
    <citation type="submission" date="2019-07" db="EMBL/GenBank/DDBJ databases">
        <title>Genomics analysis of Aphanomyces spp. identifies a new class of oomycete effector associated with host adaptation.</title>
        <authorList>
            <person name="Gaulin E."/>
        </authorList>
    </citation>
    <scope>NUCLEOTIDE SEQUENCE [LARGE SCALE GENOMIC DNA]</scope>
    <source>
        <strain evidence="2 3">ATCC 201684</strain>
    </source>
</reference>
<organism evidence="2 3">
    <name type="scientific">Aphanomyces euteiches</name>
    <dbReference type="NCBI Taxonomy" id="100861"/>
    <lineage>
        <taxon>Eukaryota</taxon>
        <taxon>Sar</taxon>
        <taxon>Stramenopiles</taxon>
        <taxon>Oomycota</taxon>
        <taxon>Saprolegniomycetes</taxon>
        <taxon>Saprolegniales</taxon>
        <taxon>Verrucalvaceae</taxon>
        <taxon>Aphanomyces</taxon>
    </lineage>
</organism>
<dbReference type="InterPro" id="IPR003347">
    <property type="entry name" value="JmjC_dom"/>
</dbReference>
<evidence type="ECO:0000313" key="2">
    <source>
        <dbReference type="EMBL" id="KAF0740445.1"/>
    </source>
</evidence>
<feature type="domain" description="JmjC" evidence="1">
    <location>
        <begin position="228"/>
        <end position="399"/>
    </location>
</feature>
<dbReference type="AlphaFoldDB" id="A0A6G0XJA9"/>